<dbReference type="Proteomes" id="UP000504623">
    <property type="component" value="Unplaced"/>
</dbReference>
<accession>A0A9B0TNS6</accession>
<dbReference type="GO" id="GO:0050727">
    <property type="term" value="P:regulation of inflammatory response"/>
    <property type="evidence" value="ECO:0007669"/>
    <property type="project" value="TreeGrafter"/>
</dbReference>
<evidence type="ECO:0000313" key="1">
    <source>
        <dbReference type="Proteomes" id="UP000504623"/>
    </source>
</evidence>
<dbReference type="RefSeq" id="XP_006865010.1">
    <property type="nucleotide sequence ID" value="XM_006864948.1"/>
</dbReference>
<name>A0A9B0TNS6_CHRAS</name>
<sequence length="98" mass="11836">MIQEPLVFLEIEGFLEMDRKEYFLKYFQDEYESMRAFDLTKSNAALFHMCSTPMTDKDNENYYSFVHVNIQQFLAAIFYILRSEEKDQDNHRRNTGDI</sequence>
<proteinExistence type="predicted"/>
<dbReference type="PANTHER" id="PTHR45690:SF14">
    <property type="entry name" value="NACHT, LRR AND PYD DOMAINS-CONTAINING PROTEIN 2"/>
    <property type="match status" value="1"/>
</dbReference>
<gene>
    <name evidence="2" type="primary">LOC102836467</name>
</gene>
<evidence type="ECO:0000313" key="2">
    <source>
        <dbReference type="RefSeq" id="XP_006865010.1"/>
    </source>
</evidence>
<dbReference type="AlphaFoldDB" id="A0A9B0TNS6"/>
<organism evidence="1 2">
    <name type="scientific">Chrysochloris asiatica</name>
    <name type="common">Cape golden mole</name>
    <dbReference type="NCBI Taxonomy" id="185453"/>
    <lineage>
        <taxon>Eukaryota</taxon>
        <taxon>Metazoa</taxon>
        <taxon>Chordata</taxon>
        <taxon>Craniata</taxon>
        <taxon>Vertebrata</taxon>
        <taxon>Euteleostomi</taxon>
        <taxon>Mammalia</taxon>
        <taxon>Eutheria</taxon>
        <taxon>Afrotheria</taxon>
        <taxon>Chrysochloridae</taxon>
        <taxon>Chrysochlorinae</taxon>
        <taxon>Chrysochloris</taxon>
    </lineage>
</organism>
<dbReference type="GeneID" id="102836467"/>
<dbReference type="InterPro" id="IPR050637">
    <property type="entry name" value="NLRP_innate_immun_reg"/>
</dbReference>
<reference evidence="2" key="1">
    <citation type="submission" date="2025-08" db="UniProtKB">
        <authorList>
            <consortium name="RefSeq"/>
        </authorList>
    </citation>
    <scope>IDENTIFICATION</scope>
    <source>
        <tissue evidence="2">Spleen</tissue>
    </source>
</reference>
<keyword evidence="1" id="KW-1185">Reference proteome</keyword>
<dbReference type="GO" id="GO:0005737">
    <property type="term" value="C:cytoplasm"/>
    <property type="evidence" value="ECO:0007669"/>
    <property type="project" value="TreeGrafter"/>
</dbReference>
<protein>
    <submittedName>
        <fullName evidence="2">NACHT, LRR and PYD domains-containing protein 2-like</fullName>
    </submittedName>
</protein>
<dbReference type="PANTHER" id="PTHR45690">
    <property type="entry name" value="NACHT, LRR AND PYD DOMAINS-CONTAINING PROTEIN 12"/>
    <property type="match status" value="1"/>
</dbReference>